<keyword evidence="3" id="KW-1185">Reference proteome</keyword>
<dbReference type="EMBL" id="SMGD01000017">
    <property type="protein sequence ID" value="TCK46783.1"/>
    <property type="molecule type" value="Genomic_DNA"/>
</dbReference>
<sequence>MIIKGRVIDVAQNNLTICPRAKKQWIRCSYIALANKQVIEGPLQMSEQVYQALQSGQSVEFHLGHRHTRKAVTRVRLEDGTTVGRHNFLSARLALSVLTVSLFYSVIRGILLHLG</sequence>
<feature type="transmembrane region" description="Helical" evidence="1">
    <location>
        <begin position="93"/>
        <end position="114"/>
    </location>
</feature>
<comment type="caution">
    <text evidence="2">The sequence shown here is derived from an EMBL/GenBank/DDBJ whole genome shotgun (WGS) entry which is preliminary data.</text>
</comment>
<reference evidence="2 3" key="1">
    <citation type="submission" date="2019-03" db="EMBL/GenBank/DDBJ databases">
        <title>Genomic Encyclopedia of Type Strains, Phase IV (KMG-IV): sequencing the most valuable type-strain genomes for metagenomic binning, comparative biology and taxonomic classification.</title>
        <authorList>
            <person name="Goeker M."/>
        </authorList>
    </citation>
    <scope>NUCLEOTIDE SEQUENCE [LARGE SCALE GENOMIC DNA]</scope>
    <source>
        <strain evidence="2 3">DSM 18577</strain>
    </source>
</reference>
<keyword evidence="1" id="KW-0812">Transmembrane</keyword>
<organism evidence="2 3">
    <name type="scientific">Celerinatantimonas diazotrophica</name>
    <dbReference type="NCBI Taxonomy" id="412034"/>
    <lineage>
        <taxon>Bacteria</taxon>
        <taxon>Pseudomonadati</taxon>
        <taxon>Pseudomonadota</taxon>
        <taxon>Gammaproteobacteria</taxon>
        <taxon>Celerinatantimonadaceae</taxon>
        <taxon>Celerinatantimonas</taxon>
    </lineage>
</organism>
<protein>
    <submittedName>
        <fullName evidence="2">Uncharacterized protein</fullName>
    </submittedName>
</protein>
<name>A0A4R1J886_9GAMM</name>
<evidence type="ECO:0000256" key="1">
    <source>
        <dbReference type="SAM" id="Phobius"/>
    </source>
</evidence>
<dbReference type="Proteomes" id="UP000295565">
    <property type="component" value="Unassembled WGS sequence"/>
</dbReference>
<evidence type="ECO:0000313" key="3">
    <source>
        <dbReference type="Proteomes" id="UP000295565"/>
    </source>
</evidence>
<keyword evidence="1" id="KW-0472">Membrane</keyword>
<gene>
    <name evidence="2" type="ORF">EV690_3371</name>
</gene>
<dbReference type="AlphaFoldDB" id="A0A4R1J886"/>
<proteinExistence type="predicted"/>
<accession>A0A4R1J886</accession>
<keyword evidence="1" id="KW-1133">Transmembrane helix</keyword>
<evidence type="ECO:0000313" key="2">
    <source>
        <dbReference type="EMBL" id="TCK46783.1"/>
    </source>
</evidence>